<feature type="domain" description="AMP-dependent synthetase/ligase" evidence="1">
    <location>
        <begin position="10"/>
        <end position="371"/>
    </location>
</feature>
<evidence type="ECO:0000259" key="1">
    <source>
        <dbReference type="Pfam" id="PF00501"/>
    </source>
</evidence>
<name>A0A4R5C091_9ACTN</name>
<dbReference type="EMBL" id="SMKY01000001">
    <property type="protein sequence ID" value="TDD92961.1"/>
    <property type="molecule type" value="Genomic_DNA"/>
</dbReference>
<sequence>MHITHIVHRALQLAPDEPVTAYGDRIRTAREQAGRVARLAGALRNRGVRDGEHVGMLALGSDRYIEFFLAVAWANGVFHPVNPAWSTREMIYALAESRTEILFVDDAFLGRLPEIREACPDLREVVHVGDGPPPAGMSGFEELIASTEPVEDARRGGEAPAGVVYTSGTTGRAKGVVVSHACLVHQALILPARVPAHGVPGGHILITSNFSSISMLVTWLIQGIWGGLTVIPRTTDADGLVDAIERHRVTHAPFAPGTMQQIVDQPDIAERDLSSMLSIAYGAAPITEALLTRVMKAFSNAAFHQWYGMNEFGLATLLPPEDHLAGRKLRSAGRPALGAEVRIVDDEGVEVPRGEVGEIIVRTGAMMLGYLNKPEETARTVRDGWVHTGDGGYLDEDGYLFIVDRFSEVINVDGWNVFSTEVEQAIADHPAVAAAAVIGIPDEGRPGEKVHAVIVLKHGRTASEEDIRRHCEPLIAWKTPTSCEFVAALPLSTTGKVLKRELRKPYWEGMDRQVN</sequence>
<evidence type="ECO:0000313" key="4">
    <source>
        <dbReference type="Proteomes" id="UP000295578"/>
    </source>
</evidence>
<dbReference type="AlphaFoldDB" id="A0A4R5C091"/>
<dbReference type="RefSeq" id="WP_132192514.1">
    <property type="nucleotide sequence ID" value="NZ_SMKY01000001.1"/>
</dbReference>
<feature type="domain" description="AMP-binding enzyme C-terminal" evidence="2">
    <location>
        <begin position="421"/>
        <end position="496"/>
    </location>
</feature>
<dbReference type="InterPro" id="IPR025110">
    <property type="entry name" value="AMP-bd_C"/>
</dbReference>
<dbReference type="InterPro" id="IPR042099">
    <property type="entry name" value="ANL_N_sf"/>
</dbReference>
<evidence type="ECO:0000313" key="3">
    <source>
        <dbReference type="EMBL" id="TDD92961.1"/>
    </source>
</evidence>
<dbReference type="SUPFAM" id="SSF56801">
    <property type="entry name" value="Acetyl-CoA synthetase-like"/>
    <property type="match status" value="1"/>
</dbReference>
<dbReference type="PROSITE" id="PS00455">
    <property type="entry name" value="AMP_BINDING"/>
    <property type="match status" value="1"/>
</dbReference>
<accession>A0A4R5C091</accession>
<dbReference type="Pfam" id="PF13193">
    <property type="entry name" value="AMP-binding_C"/>
    <property type="match status" value="1"/>
</dbReference>
<dbReference type="InterPro" id="IPR020845">
    <property type="entry name" value="AMP-binding_CS"/>
</dbReference>
<dbReference type="Gene3D" id="3.30.300.30">
    <property type="match status" value="1"/>
</dbReference>
<reference evidence="3 4" key="1">
    <citation type="submission" date="2019-03" db="EMBL/GenBank/DDBJ databases">
        <title>Draft genome sequences of novel Actinobacteria.</title>
        <authorList>
            <person name="Sahin N."/>
            <person name="Ay H."/>
            <person name="Saygin H."/>
        </authorList>
    </citation>
    <scope>NUCLEOTIDE SEQUENCE [LARGE SCALE GENOMIC DNA]</scope>
    <source>
        <strain evidence="3 4">DSM 45941</strain>
    </source>
</reference>
<protein>
    <submittedName>
        <fullName evidence="3">Fatty-acid--CoA ligase</fullName>
    </submittedName>
</protein>
<dbReference type="InterPro" id="IPR050237">
    <property type="entry name" value="ATP-dep_AMP-bd_enzyme"/>
</dbReference>
<dbReference type="Gene3D" id="3.40.50.12780">
    <property type="entry name" value="N-terminal domain of ligase-like"/>
    <property type="match status" value="1"/>
</dbReference>
<dbReference type="Proteomes" id="UP000295578">
    <property type="component" value="Unassembled WGS sequence"/>
</dbReference>
<organism evidence="3 4">
    <name type="scientific">Actinomadura darangshiensis</name>
    <dbReference type="NCBI Taxonomy" id="705336"/>
    <lineage>
        <taxon>Bacteria</taxon>
        <taxon>Bacillati</taxon>
        <taxon>Actinomycetota</taxon>
        <taxon>Actinomycetes</taxon>
        <taxon>Streptosporangiales</taxon>
        <taxon>Thermomonosporaceae</taxon>
        <taxon>Actinomadura</taxon>
    </lineage>
</organism>
<dbReference type="Pfam" id="PF00501">
    <property type="entry name" value="AMP-binding"/>
    <property type="match status" value="1"/>
</dbReference>
<evidence type="ECO:0000259" key="2">
    <source>
        <dbReference type="Pfam" id="PF13193"/>
    </source>
</evidence>
<dbReference type="GO" id="GO:0016878">
    <property type="term" value="F:acid-thiol ligase activity"/>
    <property type="evidence" value="ECO:0007669"/>
    <property type="project" value="UniProtKB-ARBA"/>
</dbReference>
<dbReference type="InterPro" id="IPR045851">
    <property type="entry name" value="AMP-bd_C_sf"/>
</dbReference>
<proteinExistence type="predicted"/>
<keyword evidence="4" id="KW-1185">Reference proteome</keyword>
<dbReference type="PANTHER" id="PTHR43767">
    <property type="entry name" value="LONG-CHAIN-FATTY-ACID--COA LIGASE"/>
    <property type="match status" value="1"/>
</dbReference>
<comment type="caution">
    <text evidence="3">The sequence shown here is derived from an EMBL/GenBank/DDBJ whole genome shotgun (WGS) entry which is preliminary data.</text>
</comment>
<gene>
    <name evidence="3" type="ORF">E1293_00380</name>
</gene>
<keyword evidence="3" id="KW-0436">Ligase</keyword>
<dbReference type="InterPro" id="IPR000873">
    <property type="entry name" value="AMP-dep_synth/lig_dom"/>
</dbReference>
<dbReference type="OrthoDB" id="9803968at2"/>
<dbReference type="PANTHER" id="PTHR43767:SF1">
    <property type="entry name" value="NONRIBOSOMAL PEPTIDE SYNTHASE PES1 (EUROFUNG)-RELATED"/>
    <property type="match status" value="1"/>
</dbReference>